<dbReference type="STRING" id="29364.SAMN04487772_10356"/>
<keyword evidence="1" id="KW-0812">Transmembrane</keyword>
<keyword evidence="1" id="KW-0472">Membrane</keyword>
<keyword evidence="4" id="KW-1185">Reference proteome</keyword>
<keyword evidence="1" id="KW-1133">Transmembrane helix</keyword>
<dbReference type="EMBL" id="FOHN01000003">
    <property type="protein sequence ID" value="SES77809.1"/>
    <property type="molecule type" value="Genomic_DNA"/>
</dbReference>
<evidence type="ECO:0000256" key="1">
    <source>
        <dbReference type="SAM" id="Phobius"/>
    </source>
</evidence>
<protein>
    <recommendedName>
        <fullName evidence="2">AprE-like beta-barrel domain-containing protein</fullName>
    </recommendedName>
</protein>
<evidence type="ECO:0000313" key="3">
    <source>
        <dbReference type="EMBL" id="SES77809.1"/>
    </source>
</evidence>
<accession>A0A1H9Z8H3</accession>
<feature type="domain" description="AprE-like beta-barrel" evidence="2">
    <location>
        <begin position="69"/>
        <end position="157"/>
    </location>
</feature>
<organism evidence="3 4">
    <name type="scientific">[Clostridium] polysaccharolyticum</name>
    <dbReference type="NCBI Taxonomy" id="29364"/>
    <lineage>
        <taxon>Bacteria</taxon>
        <taxon>Bacillati</taxon>
        <taxon>Bacillota</taxon>
        <taxon>Clostridia</taxon>
        <taxon>Lachnospirales</taxon>
        <taxon>Lachnospiraceae</taxon>
    </lineage>
</organism>
<reference evidence="3 4" key="1">
    <citation type="submission" date="2016-10" db="EMBL/GenBank/DDBJ databases">
        <authorList>
            <person name="de Groot N.N."/>
        </authorList>
    </citation>
    <scope>NUCLEOTIDE SEQUENCE [LARGE SCALE GENOMIC DNA]</scope>
    <source>
        <strain evidence="3 4">DSM 1801</strain>
    </source>
</reference>
<dbReference type="RefSeq" id="WP_092476093.1">
    <property type="nucleotide sequence ID" value="NZ_FOHN01000003.1"/>
</dbReference>
<dbReference type="Gene3D" id="2.40.30.170">
    <property type="match status" value="1"/>
</dbReference>
<dbReference type="InterPro" id="IPR058982">
    <property type="entry name" value="Beta-barrel_AprE"/>
</dbReference>
<proteinExistence type="predicted"/>
<dbReference type="OrthoDB" id="2049182at2"/>
<dbReference type="Proteomes" id="UP000199800">
    <property type="component" value="Unassembled WGS sequence"/>
</dbReference>
<dbReference type="AlphaFoldDB" id="A0A1H9Z8H3"/>
<evidence type="ECO:0000313" key="4">
    <source>
        <dbReference type="Proteomes" id="UP000199800"/>
    </source>
</evidence>
<name>A0A1H9Z8H3_9FIRM</name>
<dbReference type="Pfam" id="PF26002">
    <property type="entry name" value="Beta-barrel_AprE"/>
    <property type="match status" value="1"/>
</dbReference>
<feature type="transmembrane region" description="Helical" evidence="1">
    <location>
        <begin position="32"/>
        <end position="50"/>
    </location>
</feature>
<sequence>MRYKIENLADIEDTKSFMHQYKTACSYKLLKYSMYLFILTLGTLIIWSRFAKKDIVVHAFGVIDAKNEVCEIYIENTNIGNIKAGKEARLEVVSLSRNEYGVLTSKIAKVSDDVITDSGSGRKFYTAMCPLEKKSMTSKTGEQVKLKNGMDARVSIICRKTTYFAYLLDKLR</sequence>
<evidence type="ECO:0000259" key="2">
    <source>
        <dbReference type="Pfam" id="PF26002"/>
    </source>
</evidence>
<gene>
    <name evidence="3" type="ORF">SAMN04487772_10356</name>
</gene>